<name>A0A932HV90_UNCTE</name>
<evidence type="ECO:0008006" key="3">
    <source>
        <dbReference type="Google" id="ProtNLM"/>
    </source>
</evidence>
<dbReference type="AlphaFoldDB" id="A0A932HV90"/>
<protein>
    <recommendedName>
        <fullName evidence="3">AP2/ERF domain-containing protein</fullName>
    </recommendedName>
</protein>
<evidence type="ECO:0000313" key="1">
    <source>
        <dbReference type="EMBL" id="MBI3126315.1"/>
    </source>
</evidence>
<gene>
    <name evidence="1" type="ORF">HYZ11_01760</name>
</gene>
<evidence type="ECO:0000313" key="2">
    <source>
        <dbReference type="Proteomes" id="UP000782312"/>
    </source>
</evidence>
<comment type="caution">
    <text evidence="1">The sequence shown here is derived from an EMBL/GenBank/DDBJ whole genome shotgun (WGS) entry which is preliminary data.</text>
</comment>
<dbReference type="EMBL" id="JACPUR010000002">
    <property type="protein sequence ID" value="MBI3126315.1"/>
    <property type="molecule type" value="Genomic_DNA"/>
</dbReference>
<sequence>MPFKTWVHEDNGKWIAEVHRIGSNDPTTGEKVWWGAYDTKEEAQGKAGEVKREKEALEKWK</sequence>
<accession>A0A932HV90</accession>
<dbReference type="Proteomes" id="UP000782312">
    <property type="component" value="Unassembled WGS sequence"/>
</dbReference>
<proteinExistence type="predicted"/>
<reference evidence="1" key="1">
    <citation type="submission" date="2020-07" db="EMBL/GenBank/DDBJ databases">
        <title>Huge and variable diversity of episymbiotic CPR bacteria and DPANN archaea in groundwater ecosystems.</title>
        <authorList>
            <person name="He C.Y."/>
            <person name="Keren R."/>
            <person name="Whittaker M."/>
            <person name="Farag I.F."/>
            <person name="Doudna J."/>
            <person name="Cate J.H.D."/>
            <person name="Banfield J.F."/>
        </authorList>
    </citation>
    <scope>NUCLEOTIDE SEQUENCE</scope>
    <source>
        <strain evidence="1">NC_groundwater_763_Ag_S-0.2um_68_21</strain>
    </source>
</reference>
<organism evidence="1 2">
    <name type="scientific">Tectimicrobiota bacterium</name>
    <dbReference type="NCBI Taxonomy" id="2528274"/>
    <lineage>
        <taxon>Bacteria</taxon>
        <taxon>Pseudomonadati</taxon>
        <taxon>Nitrospinota/Tectimicrobiota group</taxon>
        <taxon>Candidatus Tectimicrobiota</taxon>
    </lineage>
</organism>